<reference evidence="2" key="1">
    <citation type="submission" date="2021-06" db="EMBL/GenBank/DDBJ databases">
        <authorList>
            <person name="Kallberg Y."/>
            <person name="Tangrot J."/>
            <person name="Rosling A."/>
        </authorList>
    </citation>
    <scope>NUCLEOTIDE SEQUENCE</scope>
    <source>
        <strain evidence="2">FL966</strain>
    </source>
</reference>
<protein>
    <submittedName>
        <fullName evidence="2">16871_t:CDS:1</fullName>
    </submittedName>
</protein>
<dbReference type="AlphaFoldDB" id="A0A9N9EYR5"/>
<dbReference type="Proteomes" id="UP000789759">
    <property type="component" value="Unassembled WGS sequence"/>
</dbReference>
<evidence type="ECO:0000313" key="2">
    <source>
        <dbReference type="EMBL" id="CAG8499096.1"/>
    </source>
</evidence>
<keyword evidence="3" id="KW-1185">Reference proteome</keyword>
<name>A0A9N9EYR5_9GLOM</name>
<evidence type="ECO:0000256" key="1">
    <source>
        <dbReference type="SAM" id="MobiDB-lite"/>
    </source>
</evidence>
<organism evidence="2 3">
    <name type="scientific">Cetraspora pellucida</name>
    <dbReference type="NCBI Taxonomy" id="1433469"/>
    <lineage>
        <taxon>Eukaryota</taxon>
        <taxon>Fungi</taxon>
        <taxon>Fungi incertae sedis</taxon>
        <taxon>Mucoromycota</taxon>
        <taxon>Glomeromycotina</taxon>
        <taxon>Glomeromycetes</taxon>
        <taxon>Diversisporales</taxon>
        <taxon>Gigasporaceae</taxon>
        <taxon>Cetraspora</taxon>
    </lineage>
</organism>
<comment type="caution">
    <text evidence="2">The sequence shown here is derived from an EMBL/GenBank/DDBJ whole genome shotgun (WGS) entry which is preliminary data.</text>
</comment>
<feature type="region of interest" description="Disordered" evidence="1">
    <location>
        <begin position="213"/>
        <end position="239"/>
    </location>
</feature>
<sequence length="248" mass="28369">MATKTASPKTQKPKVNNFVLVLEQFLEKHNLTADSISEQLNKHAPKLDQIEALLPDKRKGKLTIEERAKYCAKISDAMDIFTYHLDLDPKNDYENKIVANVSKIPSKEDLADVIVMLSMRPAKVRSPQIFHYESDPLNAPVWYKEEKSLKCIRELLTWIQNAIKTKKLHDPVFTENETYYGSKHASRIHDNKKPTPQHLKLLSKIAMRQESDHLDAGDNYAIGNTESEESDSEPKTTEIDAMLAEIQK</sequence>
<proteinExistence type="predicted"/>
<dbReference type="OrthoDB" id="2372965at2759"/>
<dbReference type="EMBL" id="CAJVQA010001005">
    <property type="protein sequence ID" value="CAG8499096.1"/>
    <property type="molecule type" value="Genomic_DNA"/>
</dbReference>
<gene>
    <name evidence="2" type="ORF">CPELLU_LOCUS2361</name>
</gene>
<evidence type="ECO:0000313" key="3">
    <source>
        <dbReference type="Proteomes" id="UP000789759"/>
    </source>
</evidence>
<accession>A0A9N9EYR5</accession>